<protein>
    <recommendedName>
        <fullName evidence="3">DUF3717 domain-containing protein</fullName>
    </recommendedName>
</protein>
<evidence type="ECO:0000313" key="2">
    <source>
        <dbReference type="Proteomes" id="UP000674425"/>
    </source>
</evidence>
<sequence>MQSFTLAQLERAIQYWRRHHDHARLYHNSSDGARQEQLLTALYGRLIEQRRGAIDLDQISSAEFAALGCLFGVPPAHQEAQDVARDSTGG</sequence>
<reference evidence="1 2" key="1">
    <citation type="submission" date="2021-02" db="EMBL/GenBank/DDBJ databases">
        <authorList>
            <person name="Vanwijnsberghe S."/>
        </authorList>
    </citation>
    <scope>NUCLEOTIDE SEQUENCE [LARGE SCALE GENOMIC DNA]</scope>
    <source>
        <strain evidence="1 2">R-69658</strain>
    </source>
</reference>
<keyword evidence="2" id="KW-1185">Reference proteome</keyword>
<organism evidence="1 2">
    <name type="scientific">Paraburkholderia aspalathi</name>
    <dbReference type="NCBI Taxonomy" id="1324617"/>
    <lineage>
        <taxon>Bacteria</taxon>
        <taxon>Pseudomonadati</taxon>
        <taxon>Pseudomonadota</taxon>
        <taxon>Betaproteobacteria</taxon>
        <taxon>Burkholderiales</taxon>
        <taxon>Burkholderiaceae</taxon>
        <taxon>Paraburkholderia</taxon>
    </lineage>
</organism>
<evidence type="ECO:0000313" key="1">
    <source>
        <dbReference type="EMBL" id="CAE6870602.1"/>
    </source>
</evidence>
<dbReference type="Pfam" id="PF12512">
    <property type="entry name" value="DUF3717"/>
    <property type="match status" value="1"/>
</dbReference>
<name>A0ABM8T8W3_9BURK</name>
<dbReference type="Proteomes" id="UP000674425">
    <property type="component" value="Unassembled WGS sequence"/>
</dbReference>
<proteinExistence type="predicted"/>
<dbReference type="InterPro" id="IPR022191">
    <property type="entry name" value="DUF3717"/>
</dbReference>
<accession>A0ABM8T8W3</accession>
<evidence type="ECO:0008006" key="3">
    <source>
        <dbReference type="Google" id="ProtNLM"/>
    </source>
</evidence>
<dbReference type="EMBL" id="CAJNAU010000266">
    <property type="protein sequence ID" value="CAE6870602.1"/>
    <property type="molecule type" value="Genomic_DNA"/>
</dbReference>
<gene>
    <name evidence="1" type="ORF">R69658_08137</name>
</gene>
<dbReference type="RefSeq" id="WP_200623240.1">
    <property type="nucleotide sequence ID" value="NZ_CAJNAU010000266.1"/>
</dbReference>
<comment type="caution">
    <text evidence="1">The sequence shown here is derived from an EMBL/GenBank/DDBJ whole genome shotgun (WGS) entry which is preliminary data.</text>
</comment>